<comment type="caution">
    <text evidence="2">The sequence shown here is derived from an EMBL/GenBank/DDBJ whole genome shotgun (WGS) entry which is preliminary data.</text>
</comment>
<accession>A0AA36MPC0</accession>
<protein>
    <submittedName>
        <fullName evidence="2">Uncharacterized protein</fullName>
    </submittedName>
</protein>
<dbReference type="AlphaFoldDB" id="A0AA36MPC0"/>
<keyword evidence="3" id="KW-1185">Reference proteome</keyword>
<name>A0AA36MPC0_9DINO</name>
<dbReference type="SUPFAM" id="SSF50156">
    <property type="entry name" value="PDZ domain-like"/>
    <property type="match status" value="1"/>
</dbReference>
<feature type="compositionally biased region" description="Basic and acidic residues" evidence="1">
    <location>
        <begin position="220"/>
        <end position="229"/>
    </location>
</feature>
<reference evidence="2" key="1">
    <citation type="submission" date="2023-08" db="EMBL/GenBank/DDBJ databases">
        <authorList>
            <person name="Chen Y."/>
            <person name="Shah S."/>
            <person name="Dougan E. K."/>
            <person name="Thang M."/>
            <person name="Chan C."/>
        </authorList>
    </citation>
    <scope>NUCLEOTIDE SEQUENCE</scope>
</reference>
<feature type="compositionally biased region" description="Basic and acidic residues" evidence="1">
    <location>
        <begin position="51"/>
        <end position="60"/>
    </location>
</feature>
<proteinExistence type="predicted"/>
<dbReference type="Gene3D" id="2.30.42.10">
    <property type="match status" value="1"/>
</dbReference>
<dbReference type="EMBL" id="CAUJNA010000697">
    <property type="protein sequence ID" value="CAJ1380265.1"/>
    <property type="molecule type" value="Genomic_DNA"/>
</dbReference>
<evidence type="ECO:0000256" key="1">
    <source>
        <dbReference type="SAM" id="MobiDB-lite"/>
    </source>
</evidence>
<feature type="compositionally biased region" description="Basic and acidic residues" evidence="1">
    <location>
        <begin position="200"/>
        <end position="210"/>
    </location>
</feature>
<evidence type="ECO:0000313" key="3">
    <source>
        <dbReference type="Proteomes" id="UP001178507"/>
    </source>
</evidence>
<dbReference type="Proteomes" id="UP001178507">
    <property type="component" value="Unassembled WGS sequence"/>
</dbReference>
<dbReference type="InterPro" id="IPR036034">
    <property type="entry name" value="PDZ_sf"/>
</dbReference>
<evidence type="ECO:0000313" key="2">
    <source>
        <dbReference type="EMBL" id="CAJ1380265.1"/>
    </source>
</evidence>
<feature type="region of interest" description="Disordered" evidence="1">
    <location>
        <begin position="193"/>
        <end position="229"/>
    </location>
</feature>
<sequence>MGNQCCCEDDPSGKPLDANVLVWRPETQPGKRVEPTAADLLLRDRQLDAALDKIARHQPDEVPPQGVPRAALMESGHQAHSSADGRGFEEDRPAPEAMPRTSRGADSNEGLQVPSADSSRYDPGDVRPTHQVQWVTQYAGDVAEVTVEARVEQKAEAQLTAPPSVEQRQTAEQWPTVEQRLLVELRPPAHAEPPIAELQPTDRHSEELKPAEQSQPTWVHAEEKSSEQAELAKTDMKAVASRDAGYQEVQVEHAQPAEHGIDADVPGATDDDLPLLLVRFRLEDGSFQDVYFFAAPFGFDLTKKQPLTVRGIKPGSYAEQLGVEVGWVVHQVADVDVSNMSAPEMVRVLIEQKKKILGN</sequence>
<feature type="region of interest" description="Disordered" evidence="1">
    <location>
        <begin position="51"/>
        <end position="127"/>
    </location>
</feature>
<organism evidence="2 3">
    <name type="scientific">Effrenium voratum</name>
    <dbReference type="NCBI Taxonomy" id="2562239"/>
    <lineage>
        <taxon>Eukaryota</taxon>
        <taxon>Sar</taxon>
        <taxon>Alveolata</taxon>
        <taxon>Dinophyceae</taxon>
        <taxon>Suessiales</taxon>
        <taxon>Symbiodiniaceae</taxon>
        <taxon>Effrenium</taxon>
    </lineage>
</organism>
<gene>
    <name evidence="2" type="ORF">EVOR1521_LOCUS8248</name>
</gene>